<reference evidence="5" key="1">
    <citation type="submission" date="2018-05" db="EMBL/GenBank/DDBJ databases">
        <authorList>
            <person name="Lanie J.A."/>
            <person name="Ng W.-L."/>
            <person name="Kazmierczak K.M."/>
            <person name="Andrzejewski T.M."/>
            <person name="Davidsen T.M."/>
            <person name="Wayne K.J."/>
            <person name="Tettelin H."/>
            <person name="Glass J.I."/>
            <person name="Rusch D."/>
            <person name="Podicherti R."/>
            <person name="Tsui H.-C.T."/>
            <person name="Winkler M.E."/>
        </authorList>
    </citation>
    <scope>NUCLEOTIDE SEQUENCE</scope>
</reference>
<comment type="similarity">
    <text evidence="1">Belongs to the ATP-dependent AMP-binding enzyme family.</text>
</comment>
<proteinExistence type="inferred from homology"/>
<dbReference type="AlphaFoldDB" id="A0A381QMY1"/>
<protein>
    <recommendedName>
        <fullName evidence="6">Long-chain fatty acid--CoA ligase</fullName>
    </recommendedName>
</protein>
<evidence type="ECO:0000259" key="3">
    <source>
        <dbReference type="Pfam" id="PF00501"/>
    </source>
</evidence>
<dbReference type="PANTHER" id="PTHR24096">
    <property type="entry name" value="LONG-CHAIN-FATTY-ACID--COA LIGASE"/>
    <property type="match status" value="1"/>
</dbReference>
<dbReference type="InterPro" id="IPR000873">
    <property type="entry name" value="AMP-dep_synth/lig_dom"/>
</dbReference>
<evidence type="ECO:0008006" key="6">
    <source>
        <dbReference type="Google" id="ProtNLM"/>
    </source>
</evidence>
<evidence type="ECO:0000313" key="5">
    <source>
        <dbReference type="EMBL" id="SUZ80702.1"/>
    </source>
</evidence>
<evidence type="ECO:0000256" key="2">
    <source>
        <dbReference type="ARBA" id="ARBA00022598"/>
    </source>
</evidence>
<sequence length="518" mass="56666">MDLSLVKNFTDVIDLGAAALGDRDMIVLGDDRLSWNDIQARAGQTANALAADGVVSQDRVAFIDKNSIEYFELAFGAAYLNAVTVAVNWRLAPPEMAYIVNDSQAKVLVIHEEFAEQLATFEADLTHVERIVVIGSAEDHVSYDEWRDAHGSDCERLPVADDDVCSQLYTSGTTGLPKGAQITNANFQALFDTVDWDMDENSRNLCVMPLFHIAGSGWAQFGMANGATTIMMREFDPVAGLQIVEAEATTHAIFVPAILQFFLMVPSEGVDLSSMQYIAYGASPITEDVLVKSMEQFGCNYFQVYGMTETTGGGTTLPPEDHGGDADPKLLRSAGKPIRGMEMKIVEPETGEEVADGEVGEVWMRHGGVMKGYWNMPEETAKALPGDGWLRSGDLAYMEDGYLYIHDRVKDMIISGGENVYPAEVENALMSHEGIADVAVIGVPDEKWGEVGKALVIPVADSGVTADEILVHARERLAGFKCPKTVDFVEAIPRNPSGKILKRELREPYWEGHERRVS</sequence>
<evidence type="ECO:0000256" key="1">
    <source>
        <dbReference type="ARBA" id="ARBA00006432"/>
    </source>
</evidence>
<dbReference type="SUPFAM" id="SSF56801">
    <property type="entry name" value="Acetyl-CoA synthetase-like"/>
    <property type="match status" value="1"/>
</dbReference>
<dbReference type="EMBL" id="UINC01001438">
    <property type="protein sequence ID" value="SUZ80702.1"/>
    <property type="molecule type" value="Genomic_DNA"/>
</dbReference>
<dbReference type="PANTHER" id="PTHR24096:SF267">
    <property type="entry name" value="MALONATE--COA LIGASE ACSF3, MITOCHONDRIAL"/>
    <property type="match status" value="1"/>
</dbReference>
<keyword evidence="2" id="KW-0436">Ligase</keyword>
<dbReference type="NCBIfam" id="NF004837">
    <property type="entry name" value="PRK06187.1"/>
    <property type="match status" value="1"/>
</dbReference>
<dbReference type="InterPro" id="IPR025110">
    <property type="entry name" value="AMP-bd_C"/>
</dbReference>
<dbReference type="FunFam" id="3.30.300.30:FF:000008">
    <property type="entry name" value="2,3-dihydroxybenzoate-AMP ligase"/>
    <property type="match status" value="1"/>
</dbReference>
<dbReference type="Gene3D" id="3.40.50.12780">
    <property type="entry name" value="N-terminal domain of ligase-like"/>
    <property type="match status" value="1"/>
</dbReference>
<accession>A0A381QMY1</accession>
<dbReference type="Pfam" id="PF13193">
    <property type="entry name" value="AMP-binding_C"/>
    <property type="match status" value="1"/>
</dbReference>
<dbReference type="InterPro" id="IPR042099">
    <property type="entry name" value="ANL_N_sf"/>
</dbReference>
<dbReference type="GO" id="GO:0016405">
    <property type="term" value="F:CoA-ligase activity"/>
    <property type="evidence" value="ECO:0007669"/>
    <property type="project" value="TreeGrafter"/>
</dbReference>
<feature type="domain" description="AMP-dependent synthetase/ligase" evidence="3">
    <location>
        <begin position="19"/>
        <end position="374"/>
    </location>
</feature>
<dbReference type="Pfam" id="PF00501">
    <property type="entry name" value="AMP-binding"/>
    <property type="match status" value="1"/>
</dbReference>
<name>A0A381QMY1_9ZZZZ</name>
<organism evidence="5">
    <name type="scientific">marine metagenome</name>
    <dbReference type="NCBI Taxonomy" id="408172"/>
    <lineage>
        <taxon>unclassified sequences</taxon>
        <taxon>metagenomes</taxon>
        <taxon>ecological metagenomes</taxon>
    </lineage>
</organism>
<evidence type="ECO:0000259" key="4">
    <source>
        <dbReference type="Pfam" id="PF13193"/>
    </source>
</evidence>
<feature type="domain" description="AMP-binding enzyme C-terminal" evidence="4">
    <location>
        <begin position="424"/>
        <end position="499"/>
    </location>
</feature>
<dbReference type="InterPro" id="IPR045851">
    <property type="entry name" value="AMP-bd_C_sf"/>
</dbReference>
<dbReference type="Gene3D" id="3.30.300.30">
    <property type="match status" value="1"/>
</dbReference>
<gene>
    <name evidence="5" type="ORF">METZ01_LOCUS33556</name>
</gene>